<evidence type="ECO:0000313" key="1">
    <source>
        <dbReference type="EMBL" id="MDG4945206.1"/>
    </source>
</evidence>
<protein>
    <submittedName>
        <fullName evidence="1">GLPGLI family protein</fullName>
    </submittedName>
</protein>
<gene>
    <name evidence="1" type="ORF">NMK71_02165</name>
</gene>
<dbReference type="InterPro" id="IPR005901">
    <property type="entry name" value="GLPGLI"/>
</dbReference>
<proteinExistence type="predicted"/>
<dbReference type="Pfam" id="PF09697">
    <property type="entry name" value="Porph_ging"/>
    <property type="match status" value="1"/>
</dbReference>
<comment type="caution">
    <text evidence="1">The sequence shown here is derived from an EMBL/GenBank/DDBJ whole genome shotgun (WGS) entry which is preliminary data.</text>
</comment>
<name>A0A9X4MZC9_9FLAO</name>
<sequence length="462" mass="54287">MKLVISQIFILFFTLSFSQTLSSEYKIAYAHYTQKDYEISKDTINAFLYFNENYSLYEMNGETYDLNTFKFNENDEIESELVPFTDYVWKSFQDDLMFSKSQIVYQNGVILKQDLKDFEIIAWHPQDVKNILGYECSAVSILYKGRKYKIYYTEKFNSAVGPWKFHGLKGLILEVIDLENQLHIKAKKIEKNNKTLENPFKNNMYLSWNTLIDKANILYSKDIVEQKRCCNQYIMISGLENEIERYELNSDYAVEVNYKVYIELTEKNEIDKSLDSDFKLILTPVESNYFYVEKIINNQGLSSYGYVFQRGIIYKDLIDRKLMQDEELMGRKYLIEDEILGFNWKISDEKDVFLGYNVRKAIIEYKGQKIIAWFTPDIPISNGPDFFGGLPGLILRMEVKRLNRNSSEITFYDATSIDIASSSQIKIPKKGKSVTLDQFQQAQEEAYQRRRLLQGYGVDTSE</sequence>
<dbReference type="AlphaFoldDB" id="A0A9X4MZC9"/>
<reference evidence="1" key="1">
    <citation type="submission" date="2022-07" db="EMBL/GenBank/DDBJ databases">
        <title>Description and genome-wide analysis of Profundicola chukchiensis gen. nov., sp. nov., marine bacteria isolated from bottom sediments of the Chukchi Sea.</title>
        <authorList>
            <person name="Romanenko L."/>
            <person name="Otstavnykh N."/>
            <person name="Kurilenko V."/>
            <person name="Eremeev V."/>
            <person name="Velansky P."/>
            <person name="Mikhailov V."/>
            <person name="Isaeva M."/>
        </authorList>
    </citation>
    <scope>NUCLEOTIDE SEQUENCE</scope>
    <source>
        <strain evidence="1">KMM 9713</strain>
    </source>
</reference>
<dbReference type="Proteomes" id="UP001152599">
    <property type="component" value="Unassembled WGS sequence"/>
</dbReference>
<organism evidence="1 2">
    <name type="scientific">Profundicola chukchiensis</name>
    <dbReference type="NCBI Taxonomy" id="2961959"/>
    <lineage>
        <taxon>Bacteria</taxon>
        <taxon>Pseudomonadati</taxon>
        <taxon>Bacteroidota</taxon>
        <taxon>Flavobacteriia</taxon>
        <taxon>Flavobacteriales</taxon>
        <taxon>Weeksellaceae</taxon>
        <taxon>Profundicola</taxon>
    </lineage>
</organism>
<dbReference type="NCBIfam" id="TIGR01200">
    <property type="entry name" value="GLPGLI"/>
    <property type="match status" value="2"/>
</dbReference>
<keyword evidence="2" id="KW-1185">Reference proteome</keyword>
<accession>A0A9X4MZC9</accession>
<dbReference type="EMBL" id="JANCMU010000001">
    <property type="protein sequence ID" value="MDG4945206.1"/>
    <property type="molecule type" value="Genomic_DNA"/>
</dbReference>
<evidence type="ECO:0000313" key="2">
    <source>
        <dbReference type="Proteomes" id="UP001152599"/>
    </source>
</evidence>
<dbReference type="RefSeq" id="WP_304419899.1">
    <property type="nucleotide sequence ID" value="NZ_JANCMU010000001.1"/>
</dbReference>